<feature type="transmembrane region" description="Helical" evidence="6">
    <location>
        <begin position="55"/>
        <end position="81"/>
    </location>
</feature>
<keyword evidence="3 6" id="KW-1133">Transmembrane helix</keyword>
<feature type="transmembrane region" description="Helical" evidence="6">
    <location>
        <begin position="102"/>
        <end position="132"/>
    </location>
</feature>
<comment type="caution">
    <text evidence="7">The sequence shown here is derived from an EMBL/GenBank/DDBJ whole genome shotgun (WGS) entry which is preliminary data.</text>
</comment>
<dbReference type="InterPro" id="IPR024002">
    <property type="entry name" value="For/NO2_transpt_CS"/>
</dbReference>
<sequence>MYADSIDKFAKTGAQRASAIMRSPFAFVIGAAMAGAYIGFGDILMFSVGSHVDPAYVHLIMGAVFACALTIVVFAGSDLFTGTAMYMPLAMLRGETGVGGMVLVWVVCWVGNLIGAVVLAAILHAAGGGVLLTDGSEVFFKAVAAKMSAPGLALFSKGLLCNWLVCLAIWMAARTNNDGAKLGLIFWPVFAFVASGFEHSVANMFVFALALISEHPENITLAGAIHNEIFVTLGNLAGGGIFMALGYWLQEGGIGHPSKSRLPAAAAGNASAN</sequence>
<name>A0A972NVI0_9BURK</name>
<feature type="transmembrane region" description="Helical" evidence="6">
    <location>
        <begin position="185"/>
        <end position="209"/>
    </location>
</feature>
<keyword evidence="2 6" id="KW-0812">Transmembrane</keyword>
<keyword evidence="4 6" id="KW-0472">Membrane</keyword>
<dbReference type="RefSeq" id="WP_172173333.1">
    <property type="nucleotide sequence ID" value="NZ_WOEZ01000197.1"/>
</dbReference>
<feature type="transmembrane region" description="Helical" evidence="6">
    <location>
        <begin position="152"/>
        <end position="173"/>
    </location>
</feature>
<dbReference type="EMBL" id="WOEZ01000197">
    <property type="protein sequence ID" value="NPT59722.1"/>
    <property type="molecule type" value="Genomic_DNA"/>
</dbReference>
<dbReference type="GO" id="GO:0005886">
    <property type="term" value="C:plasma membrane"/>
    <property type="evidence" value="ECO:0007669"/>
    <property type="project" value="TreeGrafter"/>
</dbReference>
<proteinExistence type="inferred from homology"/>
<evidence type="ECO:0000256" key="3">
    <source>
        <dbReference type="ARBA" id="ARBA00022989"/>
    </source>
</evidence>
<dbReference type="AlphaFoldDB" id="A0A972NVI0"/>
<dbReference type="Pfam" id="PF01226">
    <property type="entry name" value="Form_Nir_trans"/>
    <property type="match status" value="1"/>
</dbReference>
<evidence type="ECO:0000256" key="5">
    <source>
        <dbReference type="ARBA" id="ARBA00049660"/>
    </source>
</evidence>
<dbReference type="InterPro" id="IPR023271">
    <property type="entry name" value="Aquaporin-like"/>
</dbReference>
<reference evidence="7 8" key="1">
    <citation type="submission" date="2019-11" db="EMBL/GenBank/DDBJ databases">
        <title>Metabolism of dissolved organic matter in forest soils.</title>
        <authorList>
            <person name="Cyle K.T."/>
            <person name="Wilhelm R.C."/>
            <person name="Martinez C.E."/>
        </authorList>
    </citation>
    <scope>NUCLEOTIDE SEQUENCE [LARGE SCALE GENOMIC DNA]</scope>
    <source>
        <strain evidence="7 8">5N</strain>
    </source>
</reference>
<organism evidence="7 8">
    <name type="scientific">Paraburkholderia elongata</name>
    <dbReference type="NCBI Taxonomy" id="2675747"/>
    <lineage>
        <taxon>Bacteria</taxon>
        <taxon>Pseudomonadati</taxon>
        <taxon>Pseudomonadota</taxon>
        <taxon>Betaproteobacteria</taxon>
        <taxon>Burkholderiales</taxon>
        <taxon>Burkholderiaceae</taxon>
        <taxon>Paraburkholderia</taxon>
    </lineage>
</organism>
<dbReference type="PROSITE" id="PS01006">
    <property type="entry name" value="FORMATE_NITRITE_TP_2"/>
    <property type="match status" value="1"/>
</dbReference>
<gene>
    <name evidence="7" type="ORF">GNZ13_35500</name>
</gene>
<dbReference type="InterPro" id="IPR000292">
    <property type="entry name" value="For/NO2_transpt"/>
</dbReference>
<evidence type="ECO:0000313" key="8">
    <source>
        <dbReference type="Proteomes" id="UP000655523"/>
    </source>
</evidence>
<feature type="transmembrane region" description="Helical" evidence="6">
    <location>
        <begin position="229"/>
        <end position="249"/>
    </location>
</feature>
<evidence type="ECO:0000313" key="7">
    <source>
        <dbReference type="EMBL" id="NPT59722.1"/>
    </source>
</evidence>
<evidence type="ECO:0000256" key="1">
    <source>
        <dbReference type="ARBA" id="ARBA00004141"/>
    </source>
</evidence>
<accession>A0A972NVI0</accession>
<evidence type="ECO:0000256" key="2">
    <source>
        <dbReference type="ARBA" id="ARBA00022692"/>
    </source>
</evidence>
<comment type="subcellular location">
    <subcellularLocation>
        <location evidence="1">Membrane</location>
        <topology evidence="1">Multi-pass membrane protein</topology>
    </subcellularLocation>
</comment>
<keyword evidence="8" id="KW-1185">Reference proteome</keyword>
<dbReference type="GO" id="GO:0015499">
    <property type="term" value="F:formate transmembrane transporter activity"/>
    <property type="evidence" value="ECO:0007669"/>
    <property type="project" value="TreeGrafter"/>
</dbReference>
<dbReference type="PANTHER" id="PTHR30520">
    <property type="entry name" value="FORMATE TRANSPORTER-RELATED"/>
    <property type="match status" value="1"/>
</dbReference>
<evidence type="ECO:0000256" key="4">
    <source>
        <dbReference type="ARBA" id="ARBA00023136"/>
    </source>
</evidence>
<dbReference type="Gene3D" id="1.20.1080.10">
    <property type="entry name" value="Glycerol uptake facilitator protein"/>
    <property type="match status" value="1"/>
</dbReference>
<evidence type="ECO:0000256" key="6">
    <source>
        <dbReference type="SAM" id="Phobius"/>
    </source>
</evidence>
<dbReference type="PANTHER" id="PTHR30520:SF8">
    <property type="entry name" value="NITRITE TRANSPORTER NIRC"/>
    <property type="match status" value="1"/>
</dbReference>
<dbReference type="Proteomes" id="UP000655523">
    <property type="component" value="Unassembled WGS sequence"/>
</dbReference>
<protein>
    <submittedName>
        <fullName evidence="7">Nitrite transporter NirC</fullName>
    </submittedName>
</protein>
<feature type="transmembrane region" description="Helical" evidence="6">
    <location>
        <begin position="25"/>
        <end position="49"/>
    </location>
</feature>
<comment type="similarity">
    <text evidence="5">Belongs to the FNT transporter (TC 1.A.16) family.</text>
</comment>